<gene>
    <name evidence="3" type="ORF">Q764_09550</name>
</gene>
<proteinExistence type="inferred from homology"/>
<dbReference type="SMART" id="SM00935">
    <property type="entry name" value="OmpH"/>
    <property type="match status" value="1"/>
</dbReference>
<dbReference type="PANTHER" id="PTHR35089:SF1">
    <property type="entry name" value="CHAPERONE PROTEIN SKP"/>
    <property type="match status" value="1"/>
</dbReference>
<dbReference type="GO" id="GO:0005829">
    <property type="term" value="C:cytosol"/>
    <property type="evidence" value="ECO:0007669"/>
    <property type="project" value="TreeGrafter"/>
</dbReference>
<keyword evidence="2" id="KW-0732">Signal</keyword>
<dbReference type="RefSeq" id="WP_026980609.1">
    <property type="nucleotide sequence ID" value="NZ_AUCZ01000010.1"/>
</dbReference>
<name>A0A0A2M908_9FLAO</name>
<accession>A0A0A2M908</accession>
<dbReference type="Proteomes" id="UP000030121">
    <property type="component" value="Unassembled WGS sequence"/>
</dbReference>
<dbReference type="STRING" id="1121899.GCA_000430025_02187"/>
<dbReference type="GO" id="GO:0051082">
    <property type="term" value="F:unfolded protein binding"/>
    <property type="evidence" value="ECO:0007669"/>
    <property type="project" value="InterPro"/>
</dbReference>
<dbReference type="PANTHER" id="PTHR35089">
    <property type="entry name" value="CHAPERONE PROTEIN SKP"/>
    <property type="match status" value="1"/>
</dbReference>
<sequence length="189" mass="21296">MKKLILLSVAALAIISCNKETPTAEKIKTAYIDTSKLLEENNEAKDIEEKYKVKSEEMGRELRAEASKFQSEAASFQQNAMAKGQAWAQAKGAELQKREQELGIKQQAMMQTLQQESGKEMDSLVKRIKDYIKDYGKKNGYDYIYGTGDAATVLYAKDAYDITAAISKELNDKYKGSEKKEEPKAEEKK</sequence>
<reference evidence="3 4" key="1">
    <citation type="submission" date="2013-09" db="EMBL/GenBank/DDBJ databases">
        <authorList>
            <person name="Zeng Z."/>
            <person name="Chen C."/>
        </authorList>
    </citation>
    <scope>NUCLEOTIDE SEQUENCE [LARGE SCALE GENOMIC DNA]</scope>
    <source>
        <strain evidence="3 4">GH29-5</strain>
    </source>
</reference>
<dbReference type="InterPro" id="IPR024930">
    <property type="entry name" value="Skp_dom_sf"/>
</dbReference>
<keyword evidence="4" id="KW-1185">Reference proteome</keyword>
<dbReference type="SUPFAM" id="SSF111384">
    <property type="entry name" value="OmpH-like"/>
    <property type="match status" value="1"/>
</dbReference>
<organism evidence="3 4">
    <name type="scientific">Flavobacterium suncheonense GH29-5 = DSM 17707</name>
    <dbReference type="NCBI Taxonomy" id="1121899"/>
    <lineage>
        <taxon>Bacteria</taxon>
        <taxon>Pseudomonadati</taxon>
        <taxon>Bacteroidota</taxon>
        <taxon>Flavobacteriia</taxon>
        <taxon>Flavobacteriales</taxon>
        <taxon>Flavobacteriaceae</taxon>
        <taxon>Flavobacterium</taxon>
    </lineage>
</organism>
<dbReference type="eggNOG" id="COG2825">
    <property type="taxonomic scope" value="Bacteria"/>
</dbReference>
<evidence type="ECO:0000313" key="4">
    <source>
        <dbReference type="Proteomes" id="UP000030121"/>
    </source>
</evidence>
<dbReference type="PROSITE" id="PS51257">
    <property type="entry name" value="PROKAR_LIPOPROTEIN"/>
    <property type="match status" value="1"/>
</dbReference>
<dbReference type="Pfam" id="PF03938">
    <property type="entry name" value="OmpH"/>
    <property type="match status" value="1"/>
</dbReference>
<dbReference type="EMBL" id="JRLW01000011">
    <property type="protein sequence ID" value="KGO89142.1"/>
    <property type="molecule type" value="Genomic_DNA"/>
</dbReference>
<protein>
    <submittedName>
        <fullName evidence="3">Membrane protein</fullName>
    </submittedName>
</protein>
<evidence type="ECO:0000256" key="2">
    <source>
        <dbReference type="ARBA" id="ARBA00022729"/>
    </source>
</evidence>
<evidence type="ECO:0000256" key="1">
    <source>
        <dbReference type="ARBA" id="ARBA00009091"/>
    </source>
</evidence>
<comment type="similarity">
    <text evidence="1">Belongs to the Skp family.</text>
</comment>
<dbReference type="InterPro" id="IPR005632">
    <property type="entry name" value="Chaperone_Skp"/>
</dbReference>
<dbReference type="OrthoDB" id="1145062at2"/>
<evidence type="ECO:0000313" key="3">
    <source>
        <dbReference type="EMBL" id="KGO89142.1"/>
    </source>
</evidence>
<dbReference type="Gene3D" id="3.30.910.20">
    <property type="entry name" value="Skp domain"/>
    <property type="match status" value="1"/>
</dbReference>
<comment type="caution">
    <text evidence="3">The sequence shown here is derived from an EMBL/GenBank/DDBJ whole genome shotgun (WGS) entry which is preliminary data.</text>
</comment>
<dbReference type="GO" id="GO:0050821">
    <property type="term" value="P:protein stabilization"/>
    <property type="evidence" value="ECO:0007669"/>
    <property type="project" value="TreeGrafter"/>
</dbReference>
<dbReference type="AlphaFoldDB" id="A0A0A2M908"/>